<evidence type="ECO:0000313" key="3">
    <source>
        <dbReference type="Proteomes" id="UP000324897"/>
    </source>
</evidence>
<dbReference type="EMBL" id="RWGY01000005">
    <property type="protein sequence ID" value="TVU43357.1"/>
    <property type="molecule type" value="Genomic_DNA"/>
</dbReference>
<dbReference type="Pfam" id="PF12937">
    <property type="entry name" value="F-box-like"/>
    <property type="match status" value="1"/>
</dbReference>
<accession>A0A5J9W5Z4</accession>
<dbReference type="PANTHER" id="PTHR32278:SF12">
    <property type="entry name" value="OS08G0150700 PROTEIN"/>
    <property type="match status" value="1"/>
</dbReference>
<gene>
    <name evidence="2" type="ORF">EJB05_09819</name>
</gene>
<dbReference type="Gene3D" id="1.20.1280.50">
    <property type="match status" value="1"/>
</dbReference>
<evidence type="ECO:0000259" key="1">
    <source>
        <dbReference type="Pfam" id="PF12937"/>
    </source>
</evidence>
<protein>
    <recommendedName>
        <fullName evidence="1">F-box domain-containing protein</fullName>
    </recommendedName>
</protein>
<dbReference type="InterPro" id="IPR001810">
    <property type="entry name" value="F-box_dom"/>
</dbReference>
<dbReference type="InterPro" id="IPR025886">
    <property type="entry name" value="PP2-like"/>
</dbReference>
<proteinExistence type="predicted"/>
<sequence>MAAEETQVGDLPEACLAHVIALTSSRDACRCAAVSPAFRAAADSDLVWQRFIPELDQHQATTVLKAGSGGAKATMKAAYLGLCDGGVLIGGGVGCRMWLEKASGGAKCYVLSARRLNLPWDDGEFSWRWRTHPLSRFSEVAELVDCTCMDIFGVLPAAALTPATTYAAFLVYGTAEGHRGLSYPDQETAVAVGARVLERHRVCLRPDDDETRKFRGAGLRADCSVAVAGGEEPRRPRRRDDGWWEMEMGRLLTTGEQEEEVVASFEVLGWYTKRGRLVEAVEFRPVR</sequence>
<dbReference type="Proteomes" id="UP000324897">
    <property type="component" value="Unassembled WGS sequence"/>
</dbReference>
<keyword evidence="3" id="KW-1185">Reference proteome</keyword>
<feature type="domain" description="F-box" evidence="1">
    <location>
        <begin position="9"/>
        <end position="51"/>
    </location>
</feature>
<reference evidence="2 3" key="1">
    <citation type="journal article" date="2019" name="Sci. Rep.">
        <title>A high-quality genome of Eragrostis curvula grass provides insights into Poaceae evolution and supports new strategies to enhance forage quality.</title>
        <authorList>
            <person name="Carballo J."/>
            <person name="Santos B.A.C.M."/>
            <person name="Zappacosta D."/>
            <person name="Garbus I."/>
            <person name="Selva J.P."/>
            <person name="Gallo C.A."/>
            <person name="Diaz A."/>
            <person name="Albertini E."/>
            <person name="Caccamo M."/>
            <person name="Echenique V."/>
        </authorList>
    </citation>
    <scope>NUCLEOTIDE SEQUENCE [LARGE SCALE GENOMIC DNA]</scope>
    <source>
        <strain evidence="3">cv. Victoria</strain>
        <tissue evidence="2">Leaf</tissue>
    </source>
</reference>
<dbReference type="AlphaFoldDB" id="A0A5J9W5Z4"/>
<dbReference type="PANTHER" id="PTHR32278">
    <property type="entry name" value="F-BOX DOMAIN-CONTAINING PROTEIN"/>
    <property type="match status" value="1"/>
</dbReference>
<dbReference type="OrthoDB" id="606837at2759"/>
<dbReference type="InterPro" id="IPR036047">
    <property type="entry name" value="F-box-like_dom_sf"/>
</dbReference>
<name>A0A5J9W5Z4_9POAL</name>
<comment type="caution">
    <text evidence="2">The sequence shown here is derived from an EMBL/GenBank/DDBJ whole genome shotgun (WGS) entry which is preliminary data.</text>
</comment>
<dbReference type="Gramene" id="TVU43357">
    <property type="protein sequence ID" value="TVU43357"/>
    <property type="gene ID" value="EJB05_09819"/>
</dbReference>
<organism evidence="2 3">
    <name type="scientific">Eragrostis curvula</name>
    <name type="common">weeping love grass</name>
    <dbReference type="NCBI Taxonomy" id="38414"/>
    <lineage>
        <taxon>Eukaryota</taxon>
        <taxon>Viridiplantae</taxon>
        <taxon>Streptophyta</taxon>
        <taxon>Embryophyta</taxon>
        <taxon>Tracheophyta</taxon>
        <taxon>Spermatophyta</taxon>
        <taxon>Magnoliopsida</taxon>
        <taxon>Liliopsida</taxon>
        <taxon>Poales</taxon>
        <taxon>Poaceae</taxon>
        <taxon>PACMAD clade</taxon>
        <taxon>Chloridoideae</taxon>
        <taxon>Eragrostideae</taxon>
        <taxon>Eragrostidinae</taxon>
        <taxon>Eragrostis</taxon>
    </lineage>
</organism>
<dbReference type="SUPFAM" id="SSF81383">
    <property type="entry name" value="F-box domain"/>
    <property type="match status" value="1"/>
</dbReference>
<evidence type="ECO:0000313" key="2">
    <source>
        <dbReference type="EMBL" id="TVU43357.1"/>
    </source>
</evidence>
<feature type="non-terminal residue" evidence="2">
    <location>
        <position position="1"/>
    </location>
</feature>
<dbReference type="Pfam" id="PF14299">
    <property type="entry name" value="PP2"/>
    <property type="match status" value="1"/>
</dbReference>
<dbReference type="CDD" id="cd22162">
    <property type="entry name" value="F-box_AtSKIP3-like"/>
    <property type="match status" value="1"/>
</dbReference>